<evidence type="ECO:0000256" key="2">
    <source>
        <dbReference type="ARBA" id="ARBA00022679"/>
    </source>
</evidence>
<evidence type="ECO:0000313" key="6">
    <source>
        <dbReference type="Proteomes" id="UP000198724"/>
    </source>
</evidence>
<evidence type="ECO:0000259" key="3">
    <source>
        <dbReference type="Pfam" id="PF02550"/>
    </source>
</evidence>
<dbReference type="GO" id="GO:0008775">
    <property type="term" value="F:acetate CoA-transferase activity"/>
    <property type="evidence" value="ECO:0007669"/>
    <property type="project" value="InterPro"/>
</dbReference>
<dbReference type="InterPro" id="IPR037171">
    <property type="entry name" value="NagB/RpiA_transferase-like"/>
</dbReference>
<keyword evidence="6" id="KW-1185">Reference proteome</keyword>
<evidence type="ECO:0000256" key="1">
    <source>
        <dbReference type="ARBA" id="ARBA00009632"/>
    </source>
</evidence>
<feature type="domain" description="Acetyl-CoA hydrolase/transferase C-terminal" evidence="4">
    <location>
        <begin position="280"/>
        <end position="432"/>
    </location>
</feature>
<proteinExistence type="inferred from homology"/>
<dbReference type="InterPro" id="IPR003702">
    <property type="entry name" value="ActCoA_hydro_N"/>
</dbReference>
<evidence type="ECO:0000259" key="4">
    <source>
        <dbReference type="Pfam" id="PF13336"/>
    </source>
</evidence>
<dbReference type="SUPFAM" id="SSF100950">
    <property type="entry name" value="NagB/RpiA/CoA transferase-like"/>
    <property type="match status" value="2"/>
</dbReference>
<dbReference type="InterPro" id="IPR038460">
    <property type="entry name" value="AcetylCoA_hyd_C_sf"/>
</dbReference>
<keyword evidence="5" id="KW-0378">Hydrolase</keyword>
<organism evidence="5 6">
    <name type="scientific">Pontibacter chinhatensis</name>
    <dbReference type="NCBI Taxonomy" id="1436961"/>
    <lineage>
        <taxon>Bacteria</taxon>
        <taxon>Pseudomonadati</taxon>
        <taxon>Bacteroidota</taxon>
        <taxon>Cytophagia</taxon>
        <taxon>Cytophagales</taxon>
        <taxon>Hymenobacteraceae</taxon>
        <taxon>Pontibacter</taxon>
    </lineage>
</organism>
<dbReference type="Gene3D" id="3.30.750.70">
    <property type="entry name" value="4-hydroxybutyrate coenzyme like domains"/>
    <property type="match status" value="1"/>
</dbReference>
<keyword evidence="2" id="KW-0808">Transferase</keyword>
<comment type="similarity">
    <text evidence="1">Belongs to the acetyl-CoA hydrolase/transferase family.</text>
</comment>
<dbReference type="InterPro" id="IPR046433">
    <property type="entry name" value="ActCoA_hydro"/>
</dbReference>
<accession>A0A1I2NWV1</accession>
<dbReference type="Gene3D" id="3.40.1080.20">
    <property type="entry name" value="Acetyl-CoA hydrolase/transferase C-terminal domain"/>
    <property type="match status" value="1"/>
</dbReference>
<dbReference type="PANTHER" id="PTHR21432:SF20">
    <property type="entry name" value="ACETYL-COA HYDROLASE"/>
    <property type="match status" value="1"/>
</dbReference>
<dbReference type="GO" id="GO:0006083">
    <property type="term" value="P:acetate metabolic process"/>
    <property type="evidence" value="ECO:0007669"/>
    <property type="project" value="InterPro"/>
</dbReference>
<dbReference type="Pfam" id="PF13336">
    <property type="entry name" value="AcetylCoA_hyd_C"/>
    <property type="match status" value="1"/>
</dbReference>
<feature type="domain" description="Acetyl-CoA hydrolase/transferase N-terminal" evidence="3">
    <location>
        <begin position="20"/>
        <end position="188"/>
    </location>
</feature>
<name>A0A1I2NWV1_9BACT</name>
<dbReference type="EMBL" id="FOOT01000001">
    <property type="protein sequence ID" value="SFG07349.1"/>
    <property type="molecule type" value="Genomic_DNA"/>
</dbReference>
<dbReference type="Pfam" id="PF02550">
    <property type="entry name" value="AcetylCoA_hydro"/>
    <property type="match status" value="1"/>
</dbReference>
<gene>
    <name evidence="5" type="ORF">SAMN05421739_101847</name>
</gene>
<sequence length="439" mass="48649">MVTLVQDNMLMSTYNTTYKTAEEALAVIKSGDRVFIQGSAATPQYLVRKLAERADELRGVELVTITTYGEFPLAEERYKDSFFINSLFVSANVRDAVNSGRGDYVPIFLSEIPRLFRSGLMPLDVAIVHVSPPDRHGYCSLGVSVDITREAVLNAKHVIAQVNPQMPRTHGDGLIHMKRFDVLVEVDEALPEVDYSLRVTEKEKTIARYIAEMVEDGATLQMGIGAIPDAVLSSLTNHKALGIHTEMMSNGVMELVEKGVITNEHKYRHPGRIATGFIVGHRKFYDFVDDNPLILMQRTDYVNDVTIIRSNPKVTAINSAIEIDLTGQVVADTIGKHQFSGIGGQMDFIRGAALSEGGKPIIALPSVTNKGISRITPLINEGAAVTTTRAHVHYVVTEYGVAYLYGKNLRQRAKALINIAHPDHRERLEREAVERYGYL</sequence>
<dbReference type="AlphaFoldDB" id="A0A1I2NWV1"/>
<dbReference type="STRING" id="1436961.SAMN05421739_101847"/>
<protein>
    <submittedName>
        <fullName evidence="5">Acyl-CoA hydrolase</fullName>
    </submittedName>
</protein>
<dbReference type="GO" id="GO:0016787">
    <property type="term" value="F:hydrolase activity"/>
    <property type="evidence" value="ECO:0007669"/>
    <property type="project" value="UniProtKB-KW"/>
</dbReference>
<dbReference type="Proteomes" id="UP000198724">
    <property type="component" value="Unassembled WGS sequence"/>
</dbReference>
<dbReference type="Gene3D" id="3.40.1080.10">
    <property type="entry name" value="Glutaconate Coenzyme A-transferase"/>
    <property type="match status" value="1"/>
</dbReference>
<reference evidence="6" key="1">
    <citation type="submission" date="2016-10" db="EMBL/GenBank/DDBJ databases">
        <authorList>
            <person name="Varghese N."/>
            <person name="Submissions S."/>
        </authorList>
    </citation>
    <scope>NUCLEOTIDE SEQUENCE [LARGE SCALE GENOMIC DNA]</scope>
    <source>
        <strain evidence="6">LP51</strain>
    </source>
</reference>
<evidence type="ECO:0000313" key="5">
    <source>
        <dbReference type="EMBL" id="SFG07349.1"/>
    </source>
</evidence>
<dbReference type="PANTHER" id="PTHR21432">
    <property type="entry name" value="ACETYL-COA HYDROLASE-RELATED"/>
    <property type="match status" value="1"/>
</dbReference>
<dbReference type="InterPro" id="IPR026888">
    <property type="entry name" value="AcetylCoA_hyd_C"/>
</dbReference>